<accession>M0LAK8</accession>
<dbReference type="InterPro" id="IPR029068">
    <property type="entry name" value="Glyas_Bleomycin-R_OHBP_Dase"/>
</dbReference>
<dbReference type="AlphaFoldDB" id="M0LAK8"/>
<dbReference type="PATRIC" id="fig|1227454.3.peg.3385"/>
<dbReference type="InterPro" id="IPR004360">
    <property type="entry name" value="Glyas_Fos-R_dOase_dom"/>
</dbReference>
<dbReference type="InterPro" id="IPR037523">
    <property type="entry name" value="VOC_core"/>
</dbReference>
<name>M0LAK8_9EURY</name>
<sequence>MTDSTTDADSTPGTDSSDSSDRDDRAESNGDPDRACLVGINHVALEVGDIDDALAFYGSLFEFDLRSRSETKAFVDMGDQFIAMAETDDAADERDDARHFGLAVDDTEAVERRLESEGIDRLAVPGLEFRDPWGNRVQIVGYEEIQFTKADHVLAGMGLDALEKSDDALEELGEKGLAPESDDRS</sequence>
<gene>
    <name evidence="3" type="ORF">C446_16515</name>
</gene>
<feature type="domain" description="VOC" evidence="2">
    <location>
        <begin position="39"/>
        <end position="159"/>
    </location>
</feature>
<dbReference type="CDD" id="cd06587">
    <property type="entry name" value="VOC"/>
    <property type="match status" value="1"/>
</dbReference>
<dbReference type="GO" id="GO:0051213">
    <property type="term" value="F:dioxygenase activity"/>
    <property type="evidence" value="ECO:0007669"/>
    <property type="project" value="UniProtKB-KW"/>
</dbReference>
<dbReference type="Proteomes" id="UP000011607">
    <property type="component" value="Unassembled WGS sequence"/>
</dbReference>
<dbReference type="SUPFAM" id="SSF54593">
    <property type="entry name" value="Glyoxalase/Bleomycin resistance protein/Dihydroxybiphenyl dioxygenase"/>
    <property type="match status" value="1"/>
</dbReference>
<keyword evidence="4" id="KW-1185">Reference proteome</keyword>
<dbReference type="EMBL" id="AOMA01000171">
    <property type="protein sequence ID" value="EMA30587.1"/>
    <property type="molecule type" value="Genomic_DNA"/>
</dbReference>
<feature type="compositionally biased region" description="Low complexity" evidence="1">
    <location>
        <begin position="1"/>
        <end position="17"/>
    </location>
</feature>
<organism evidence="3 4">
    <name type="scientific">Halobiforma nitratireducens JCM 10879</name>
    <dbReference type="NCBI Taxonomy" id="1227454"/>
    <lineage>
        <taxon>Archaea</taxon>
        <taxon>Methanobacteriati</taxon>
        <taxon>Methanobacteriota</taxon>
        <taxon>Stenosarchaea group</taxon>
        <taxon>Halobacteria</taxon>
        <taxon>Halobacteriales</taxon>
        <taxon>Natrialbaceae</taxon>
        <taxon>Halobiforma</taxon>
    </lineage>
</organism>
<comment type="caution">
    <text evidence="3">The sequence shown here is derived from an EMBL/GenBank/DDBJ whole genome shotgun (WGS) entry which is preliminary data.</text>
</comment>
<dbReference type="STRING" id="1227454.C446_16515"/>
<protein>
    <submittedName>
        <fullName evidence="3">Glyoxalase/bleomycin resistance protein/dioxygenase</fullName>
    </submittedName>
</protein>
<reference evidence="3 4" key="1">
    <citation type="journal article" date="2014" name="PLoS Genet.">
        <title>Phylogenetically driven sequencing of extremely halophilic archaea reveals strategies for static and dynamic osmo-response.</title>
        <authorList>
            <person name="Becker E.A."/>
            <person name="Seitzer P.M."/>
            <person name="Tritt A."/>
            <person name="Larsen D."/>
            <person name="Krusor M."/>
            <person name="Yao A.I."/>
            <person name="Wu D."/>
            <person name="Madern D."/>
            <person name="Eisen J.A."/>
            <person name="Darling A.E."/>
            <person name="Facciotti M.T."/>
        </authorList>
    </citation>
    <scope>NUCLEOTIDE SEQUENCE [LARGE SCALE GENOMIC DNA]</scope>
    <source>
        <strain evidence="3 4">JCM 10879</strain>
    </source>
</reference>
<proteinExistence type="predicted"/>
<evidence type="ECO:0000259" key="2">
    <source>
        <dbReference type="PROSITE" id="PS51819"/>
    </source>
</evidence>
<dbReference type="Gene3D" id="3.10.180.10">
    <property type="entry name" value="2,3-Dihydroxybiphenyl 1,2-Dioxygenase, domain 1"/>
    <property type="match status" value="1"/>
</dbReference>
<dbReference type="eggNOG" id="arCOG02708">
    <property type="taxonomic scope" value="Archaea"/>
</dbReference>
<dbReference type="RefSeq" id="WP_006674183.1">
    <property type="nucleotide sequence ID" value="NZ_AOMA01000171.1"/>
</dbReference>
<evidence type="ECO:0000313" key="3">
    <source>
        <dbReference type="EMBL" id="EMA30587.1"/>
    </source>
</evidence>
<feature type="compositionally biased region" description="Basic and acidic residues" evidence="1">
    <location>
        <begin position="19"/>
        <end position="33"/>
    </location>
</feature>
<dbReference type="PROSITE" id="PS51819">
    <property type="entry name" value="VOC"/>
    <property type="match status" value="1"/>
</dbReference>
<feature type="region of interest" description="Disordered" evidence="1">
    <location>
        <begin position="1"/>
        <end position="33"/>
    </location>
</feature>
<evidence type="ECO:0000256" key="1">
    <source>
        <dbReference type="SAM" id="MobiDB-lite"/>
    </source>
</evidence>
<keyword evidence="3" id="KW-0223">Dioxygenase</keyword>
<keyword evidence="3" id="KW-0560">Oxidoreductase</keyword>
<dbReference type="Pfam" id="PF00903">
    <property type="entry name" value="Glyoxalase"/>
    <property type="match status" value="1"/>
</dbReference>
<evidence type="ECO:0000313" key="4">
    <source>
        <dbReference type="Proteomes" id="UP000011607"/>
    </source>
</evidence>
<dbReference type="OrthoDB" id="6111at2157"/>